<dbReference type="Pfam" id="PF03703">
    <property type="entry name" value="bPH_2"/>
    <property type="match status" value="3"/>
</dbReference>
<dbReference type="PANTHER" id="PTHR34473">
    <property type="entry name" value="UPF0699 TRANSMEMBRANE PROTEIN YDBS"/>
    <property type="match status" value="1"/>
</dbReference>
<dbReference type="AlphaFoldDB" id="A0A3S9QNF0"/>
<keyword evidence="1" id="KW-0812">Transmembrane</keyword>
<evidence type="ECO:0000256" key="1">
    <source>
        <dbReference type="SAM" id="Phobius"/>
    </source>
</evidence>
<protein>
    <recommendedName>
        <fullName evidence="2">YdbS-like PH domain-containing protein</fullName>
    </recommendedName>
</protein>
<dbReference type="InterPro" id="IPR014529">
    <property type="entry name" value="UCP026631"/>
</dbReference>
<keyword evidence="1" id="KW-1133">Transmembrane helix</keyword>
<feature type="transmembrane region" description="Helical" evidence="1">
    <location>
        <begin position="63"/>
        <end position="86"/>
    </location>
</feature>
<feature type="domain" description="YdbS-like PH" evidence="2">
    <location>
        <begin position="88"/>
        <end position="164"/>
    </location>
</feature>
<feature type="transmembrane region" description="Helical" evidence="1">
    <location>
        <begin position="271"/>
        <end position="292"/>
    </location>
</feature>
<dbReference type="RefSeq" id="WP_108726119.1">
    <property type="nucleotide sequence ID" value="NZ_CP029001.1"/>
</dbReference>
<accession>A0A3S9QNF0</accession>
<name>A0A3S9QNF0_9ACTO</name>
<feature type="transmembrane region" description="Helical" evidence="1">
    <location>
        <begin position="25"/>
        <end position="43"/>
    </location>
</feature>
<keyword evidence="1" id="KW-0472">Membrane</keyword>
<organism evidence="3 4">
    <name type="scientific">Trueperella pyogenes</name>
    <dbReference type="NCBI Taxonomy" id="1661"/>
    <lineage>
        <taxon>Bacteria</taxon>
        <taxon>Bacillati</taxon>
        <taxon>Actinomycetota</taxon>
        <taxon>Actinomycetes</taxon>
        <taxon>Actinomycetales</taxon>
        <taxon>Actinomycetaceae</taxon>
        <taxon>Trueperella</taxon>
    </lineage>
</organism>
<sequence>MSEKRSLGKSVPASEWRQFHKVTPLAKGGMVWIVFAIAVYNIIQQILEGGVRGFGDFIEKLTWLIGLAIFGGLILLTLLVILFSWVSWKFQSFAIVDSGIHKRAGVIMKNHAHMRWDRIQSVEVEQRLFGRIFGFGSVKVESAGSEPAIELGLLSMEDCATLRKEVLAGLANARAGRPVRMGLAGHDAVGHEGGELVPGAGEVDGVVDCAQPFAQTPHVIPVYDPDDTENDRLIFELPTVRLIGSSFLTAGTILALIGLAASIVLSIWSEVSLIAIIIFIGGAIISVVKSALGAYGTKVYISENGLRVRSGLTKLTTRSMPPARLHAIELHRPILWRWKDWWQVTATLAGGNGAESIDDAIRAGIIVPVGSREEALRMLWTMLPDAGTDDDAALIHDALDGLGTGRFFLSAPGRAKWFDPITYKSRGVCLTPQVAVLRRGRFSRKVTFVWQDHTQSLRMSQGPIQRLLKLGDIRVDMVNLQGNTRHKNMAIDEVERIIWVENDLTSRARHVGVSETIEQWRERVRV</sequence>
<evidence type="ECO:0000313" key="4">
    <source>
        <dbReference type="Proteomes" id="UP000275951"/>
    </source>
</evidence>
<gene>
    <name evidence="3" type="ORF">EBQ10_09420</name>
</gene>
<evidence type="ECO:0000313" key="3">
    <source>
        <dbReference type="EMBL" id="AZR07479.1"/>
    </source>
</evidence>
<dbReference type="PIRSF" id="PIRSF026631">
    <property type="entry name" value="UCP026631"/>
    <property type="match status" value="1"/>
</dbReference>
<feature type="transmembrane region" description="Helical" evidence="1">
    <location>
        <begin position="242"/>
        <end position="265"/>
    </location>
</feature>
<dbReference type="Proteomes" id="UP000275951">
    <property type="component" value="Chromosome"/>
</dbReference>
<feature type="domain" description="YdbS-like PH" evidence="2">
    <location>
        <begin position="424"/>
        <end position="496"/>
    </location>
</feature>
<dbReference type="InterPro" id="IPR005182">
    <property type="entry name" value="YdbS-like_PH"/>
</dbReference>
<proteinExistence type="predicted"/>
<dbReference type="EMBL" id="CP033905">
    <property type="protein sequence ID" value="AZR07479.1"/>
    <property type="molecule type" value="Genomic_DNA"/>
</dbReference>
<reference evidence="3 4" key="1">
    <citation type="submission" date="2018-11" db="EMBL/GenBank/DDBJ databases">
        <title>Multidrug-resistant genes are associated with an 42-kb island TGI1 carrying a complex class 1 integron in a Trueperella pyogenes.</title>
        <authorList>
            <person name="Dong W."/>
        </authorList>
    </citation>
    <scope>NUCLEOTIDE SEQUENCE [LARGE SCALE GENOMIC DNA]</scope>
    <source>
        <strain evidence="3 4">TP4</strain>
    </source>
</reference>
<feature type="domain" description="YdbS-like PH" evidence="2">
    <location>
        <begin position="296"/>
        <end position="357"/>
    </location>
</feature>
<evidence type="ECO:0000259" key="2">
    <source>
        <dbReference type="Pfam" id="PF03703"/>
    </source>
</evidence>
<dbReference type="PANTHER" id="PTHR34473:SF2">
    <property type="entry name" value="UPF0699 TRANSMEMBRANE PROTEIN YDBT"/>
    <property type="match status" value="1"/>
</dbReference>